<dbReference type="Proteomes" id="UP000187085">
    <property type="component" value="Unassembled WGS sequence"/>
</dbReference>
<name>A0A1R1L682_9MICC</name>
<dbReference type="EMBL" id="MRDE01000081">
    <property type="protein sequence ID" value="OMH23051.1"/>
    <property type="molecule type" value="Genomic_DNA"/>
</dbReference>
<accession>A0A1R1L682</accession>
<organism evidence="1 2">
    <name type="scientific">Tersicoccus phoenicis</name>
    <dbReference type="NCBI Taxonomy" id="554083"/>
    <lineage>
        <taxon>Bacteria</taxon>
        <taxon>Bacillati</taxon>
        <taxon>Actinomycetota</taxon>
        <taxon>Actinomycetes</taxon>
        <taxon>Micrococcales</taxon>
        <taxon>Micrococcaceae</taxon>
        <taxon>Tersicoccus</taxon>
    </lineage>
</organism>
<reference evidence="1 2" key="1">
    <citation type="submission" date="2016-12" db="EMBL/GenBank/DDBJ databases">
        <title>Draft genome of Tersicoccus phoenicis 1P05MA.</title>
        <authorList>
            <person name="Nakajima Y."/>
            <person name="Yoshizawa S."/>
            <person name="Nakamura K."/>
            <person name="Ogura Y."/>
            <person name="Hayashi T."/>
            <person name="Kogure K."/>
        </authorList>
    </citation>
    <scope>NUCLEOTIDE SEQUENCE [LARGE SCALE GENOMIC DNA]</scope>
    <source>
        <strain evidence="1 2">1p05MA</strain>
    </source>
</reference>
<dbReference type="STRING" id="554083.BKD30_14335"/>
<evidence type="ECO:0000313" key="1">
    <source>
        <dbReference type="EMBL" id="OMH23051.1"/>
    </source>
</evidence>
<proteinExistence type="predicted"/>
<keyword evidence="2" id="KW-1185">Reference proteome</keyword>
<protein>
    <submittedName>
        <fullName evidence="1">Uncharacterized protein</fullName>
    </submittedName>
</protein>
<comment type="caution">
    <text evidence="1">The sequence shown here is derived from an EMBL/GenBank/DDBJ whole genome shotgun (WGS) entry which is preliminary data.</text>
</comment>
<sequence length="391" mass="42794">MPMVITLGGETIDIDVEVFELLFDNSSVRSYKGYTAAMETGEIAFSELLKLARKADIPYPLFFAPKPVAAAQVELKTQKLLQGVKKGTYSLNSRAAVDLADIELIVKDLTRKQELVKKFDPSLGRNPIVGMLKKSRGSPQRDAHALLSALGLTTATIHAARSKEAAVELLITHLEAAHILVSRSVNGFMPQTLSKAKFSGLTVKDAKVPYVFLTGGSHGEAEEPAGRQVFTLSLLAVLVARRVFMPVTMDARSITATPRQEYSIVAEMLMPSPLLRAASLSSLDEITEVGEKFKVTPSAIVVRAAHLNILDRDTANYLLAELGKAFASRPKREARSPKPVNAVRKYNGREFSVRMLDALDSDRLTPREFCQVACANKIKITDIPEFRSALT</sequence>
<dbReference type="RefSeq" id="WP_076705692.1">
    <property type="nucleotide sequence ID" value="NZ_MRDE01000081.1"/>
</dbReference>
<dbReference type="AlphaFoldDB" id="A0A1R1L682"/>
<evidence type="ECO:0000313" key="2">
    <source>
        <dbReference type="Proteomes" id="UP000187085"/>
    </source>
</evidence>
<gene>
    <name evidence="1" type="ORF">BKD30_14335</name>
</gene>
<dbReference type="OrthoDB" id="4773620at2"/>